<dbReference type="Proteomes" id="UP000688137">
    <property type="component" value="Unassembled WGS sequence"/>
</dbReference>
<sequence>MIQSFVSNVNCQNHNQPITYIDIKKEKLINNRAKCLNCIPLNDAKFKKLKEDEKQQIRNYRKNKIYDFLEFKKVVIHQLSESISQSLNEISKQINERIEKIVGVIQQAQSVQWQLNINEYLTIS</sequence>
<protein>
    <submittedName>
        <fullName evidence="1">Uncharacterized protein</fullName>
    </submittedName>
</protein>
<reference evidence="1" key="1">
    <citation type="submission" date="2021-01" db="EMBL/GenBank/DDBJ databases">
        <authorList>
            <consortium name="Genoscope - CEA"/>
            <person name="William W."/>
        </authorList>
    </citation>
    <scope>NUCLEOTIDE SEQUENCE</scope>
</reference>
<name>A0A8S1Q5A0_PARPR</name>
<gene>
    <name evidence="1" type="ORF">PPRIM_AZ9-3.1.T1430069</name>
</gene>
<evidence type="ECO:0000313" key="1">
    <source>
        <dbReference type="EMBL" id="CAD8110205.1"/>
    </source>
</evidence>
<proteinExistence type="predicted"/>
<dbReference type="EMBL" id="CAJJDM010000147">
    <property type="protein sequence ID" value="CAD8110205.1"/>
    <property type="molecule type" value="Genomic_DNA"/>
</dbReference>
<comment type="caution">
    <text evidence="1">The sequence shown here is derived from an EMBL/GenBank/DDBJ whole genome shotgun (WGS) entry which is preliminary data.</text>
</comment>
<evidence type="ECO:0000313" key="2">
    <source>
        <dbReference type="Proteomes" id="UP000688137"/>
    </source>
</evidence>
<dbReference type="AlphaFoldDB" id="A0A8S1Q5A0"/>
<keyword evidence="2" id="KW-1185">Reference proteome</keyword>
<accession>A0A8S1Q5A0</accession>
<organism evidence="1 2">
    <name type="scientific">Paramecium primaurelia</name>
    <dbReference type="NCBI Taxonomy" id="5886"/>
    <lineage>
        <taxon>Eukaryota</taxon>
        <taxon>Sar</taxon>
        <taxon>Alveolata</taxon>
        <taxon>Ciliophora</taxon>
        <taxon>Intramacronucleata</taxon>
        <taxon>Oligohymenophorea</taxon>
        <taxon>Peniculida</taxon>
        <taxon>Parameciidae</taxon>
        <taxon>Paramecium</taxon>
    </lineage>
</organism>